<feature type="domain" description="LTD" evidence="3">
    <location>
        <begin position="952"/>
        <end position="1092"/>
    </location>
</feature>
<evidence type="ECO:0000256" key="1">
    <source>
        <dbReference type="SAM" id="MobiDB-lite"/>
    </source>
</evidence>
<dbReference type="SUPFAM" id="SSF74853">
    <property type="entry name" value="Lamin A/C globular tail domain"/>
    <property type="match status" value="1"/>
</dbReference>
<dbReference type="InterPro" id="IPR001322">
    <property type="entry name" value="Lamin_tail_dom"/>
</dbReference>
<dbReference type="Gene3D" id="3.60.10.10">
    <property type="entry name" value="Endonuclease/exonuclease/phosphatase"/>
    <property type="match status" value="1"/>
</dbReference>
<dbReference type="CDD" id="cd04486">
    <property type="entry name" value="YhcR_OBF_like"/>
    <property type="match status" value="1"/>
</dbReference>
<dbReference type="EMBL" id="BMQG01000007">
    <property type="protein sequence ID" value="GGM46417.1"/>
    <property type="molecule type" value="Genomic_DNA"/>
</dbReference>
<name>A0A8H9GQ35_9DEIO</name>
<evidence type="ECO:0000259" key="3">
    <source>
        <dbReference type="PROSITE" id="PS51841"/>
    </source>
</evidence>
<dbReference type="Proteomes" id="UP000600547">
    <property type="component" value="Unassembled WGS sequence"/>
</dbReference>
<dbReference type="InterPro" id="IPR036415">
    <property type="entry name" value="Lamin_tail_dom_sf"/>
</dbReference>
<dbReference type="AlphaFoldDB" id="A0A8H9GQ35"/>
<dbReference type="PROSITE" id="PS51841">
    <property type="entry name" value="LTD"/>
    <property type="match status" value="1"/>
</dbReference>
<evidence type="ECO:0000256" key="2">
    <source>
        <dbReference type="SAM" id="SignalP"/>
    </source>
</evidence>
<dbReference type="InterPro" id="IPR047971">
    <property type="entry name" value="ExeM-like"/>
</dbReference>
<dbReference type="Pfam" id="PF00932">
    <property type="entry name" value="LTD"/>
    <property type="match status" value="1"/>
</dbReference>
<dbReference type="InterPro" id="IPR036691">
    <property type="entry name" value="Endo/exonu/phosph_ase_sf"/>
</dbReference>
<dbReference type="SUPFAM" id="SSF56219">
    <property type="entry name" value="DNase I-like"/>
    <property type="match status" value="1"/>
</dbReference>
<gene>
    <name evidence="4" type="ORF">GCM10008956_23220</name>
</gene>
<dbReference type="CDD" id="cd10283">
    <property type="entry name" value="MnuA_DNase1-like"/>
    <property type="match status" value="1"/>
</dbReference>
<evidence type="ECO:0000313" key="4">
    <source>
        <dbReference type="EMBL" id="GGM46417.1"/>
    </source>
</evidence>
<dbReference type="NCBIfam" id="NF033681">
    <property type="entry name" value="ExeM_NucH_DNase"/>
    <property type="match status" value="1"/>
</dbReference>
<feature type="signal peptide" evidence="2">
    <location>
        <begin position="1"/>
        <end position="20"/>
    </location>
</feature>
<reference evidence="5" key="1">
    <citation type="journal article" date="2019" name="Int. J. Syst. Evol. Microbiol.">
        <title>The Global Catalogue of Microorganisms (GCM) 10K type strain sequencing project: providing services to taxonomists for standard genome sequencing and annotation.</title>
        <authorList>
            <consortium name="The Broad Institute Genomics Platform"/>
            <consortium name="The Broad Institute Genome Sequencing Center for Infectious Disease"/>
            <person name="Wu L."/>
            <person name="Ma J."/>
        </authorList>
    </citation>
    <scope>NUCLEOTIDE SEQUENCE [LARGE SCALE GENOMIC DNA]</scope>
    <source>
        <strain evidence="5">JCM 31047</strain>
    </source>
</reference>
<evidence type="ECO:0000313" key="5">
    <source>
        <dbReference type="Proteomes" id="UP000600547"/>
    </source>
</evidence>
<sequence>MTKRLPAALLTAALALTACGSGTTPGPVAQPGPSTPTSPARSAALFELKMNGVGRSAQGLSSTVTRPGLSAQANELSGLTFTAKTMSSVADIQAGVLHLVATYTVTNTTGTSLAVPTFVPVDTSGSFATDGETPFRNVVTRQGTPISPDRISLERARTLSNGAVVEDPSSSAFVSNLDTGGLGLTLPAGTTAPGISHQGWQTASLPAGGSVDVNFAMSVKLQGSDVGDNDPFRFSLVFAVAEGPNSVALDNIGAVQGSTPSGDAASPASGTARTIEGVVTSVNTGTNLNGFWLQEEGIDRDADATTSDGIFVYCGLSNVNCPAVTLGQRVRVTGTVSEFVKATQLAPAAATAVQVVASGVPLPAAQTLSLPLPVAQRERFEGMRVTVSGKVTNNFPLGRYGSFDIADDRILNFTQLNAPNATANAAYQVTARDRYIRIDDGSRAQNPDPEVFARGGQPLSAANTLRGGDLVNATGILTFGNDGTTAGSTSGGAADTYRIQTTPADVQITDGNPRLSAPEAVGGTTRVAAMNVLNYFTTLVTTNEGCTPNGTDSVNSRGANNCDEFTRQQTKIVKAITGLNPDVLGILEMQNDFDKGANSSIANLVTALNAEAGAGTFAYINPGKKIGGDAISVAMIYKPGSVDPVGNLAILDNTVNPTYTDTCNRPTWAQTFQSKANGGRFTAVMMHLKSKGSACSATSDADTGDGQGSGYIARRNAATAIVSWLGTNPTGIAEDDRVLMGDYNAYASEEPLSILAGGGYANVFDKNVYSYQFDGQWGSLDQATATSSMISQIAGHTKWHINADEPIVLDYNKEFKTAGQISSFYAPDAFRSSDHDPILIGLNLTAQAPITPPSQTGSVSLAAQNTTVTAGQSGTNSVTVNRTNYSGAVTLAVDSVTGAGTAPAVTVTTQPGTGTGGTLTVDATGATAGTYTVTVRGSGAGVSDATATFTVTVSSGTSGGTGHVVISQGYGGGGNNGAPYRNDFIELFNPTASSLSLGGLYLQYASAGGTFTGTPLALNNVTLAPGQYYLVQCAAGTNTAAPALPTPDQSNCTFAMGASSFKIALTSSTAAPTATAGSVSGGNLVDFVGAAANQYEGTAAAPAPSNTTSLLRAGNGCTDTDQNSTDFTAGTPTPRNTAAAANICSTP</sequence>
<keyword evidence="5" id="KW-1185">Reference proteome</keyword>
<feature type="compositionally biased region" description="Polar residues" evidence="1">
    <location>
        <begin position="1118"/>
        <end position="1127"/>
    </location>
</feature>
<comment type="caution">
    <text evidence="4">The sequence shown here is derived from an EMBL/GenBank/DDBJ whole genome shotgun (WGS) entry which is preliminary data.</text>
</comment>
<protein>
    <submittedName>
        <fullName evidence="4">Nuclease</fullName>
    </submittedName>
</protein>
<proteinExistence type="predicted"/>
<keyword evidence="2" id="KW-0732">Signal</keyword>
<accession>A0A8H9GQ35</accession>
<dbReference type="PANTHER" id="PTHR42834">
    <property type="entry name" value="ENDONUCLEASE/EXONUCLEASE/PHOSPHATASE FAMILY PROTEIN (AFU_ORTHOLOGUE AFUA_3G09210)"/>
    <property type="match status" value="1"/>
</dbReference>
<organism evidence="4 5">
    <name type="scientific">Deinococcus arenae</name>
    <dbReference type="NCBI Taxonomy" id="1452751"/>
    <lineage>
        <taxon>Bacteria</taxon>
        <taxon>Thermotogati</taxon>
        <taxon>Deinococcota</taxon>
        <taxon>Deinococci</taxon>
        <taxon>Deinococcales</taxon>
        <taxon>Deinococcaceae</taxon>
        <taxon>Deinococcus</taxon>
    </lineage>
</organism>
<dbReference type="RefSeq" id="WP_229781202.1">
    <property type="nucleotide sequence ID" value="NZ_BMQG01000007.1"/>
</dbReference>
<dbReference type="PROSITE" id="PS51257">
    <property type="entry name" value="PROKAR_LIPOPROTEIN"/>
    <property type="match status" value="1"/>
</dbReference>
<feature type="region of interest" description="Disordered" evidence="1">
    <location>
        <begin position="1118"/>
        <end position="1138"/>
    </location>
</feature>
<feature type="chain" id="PRO_5034380474" evidence="2">
    <location>
        <begin position="21"/>
        <end position="1147"/>
    </location>
</feature>
<dbReference type="PANTHER" id="PTHR42834:SF1">
    <property type="entry name" value="ENDONUCLEASE_EXONUCLEASE_PHOSPHATASE FAMILY PROTEIN (AFU_ORTHOLOGUE AFUA_3G09210)"/>
    <property type="match status" value="1"/>
</dbReference>
<feature type="compositionally biased region" description="Low complexity" evidence="1">
    <location>
        <begin position="1128"/>
        <end position="1138"/>
    </location>
</feature>